<gene>
    <name evidence="1" type="ORF">CH341_32755</name>
</gene>
<feature type="non-terminal residue" evidence="1">
    <location>
        <position position="83"/>
    </location>
</feature>
<evidence type="ECO:0000313" key="1">
    <source>
        <dbReference type="EMBL" id="RAI31273.1"/>
    </source>
</evidence>
<name>A0A327K0B9_9BRAD</name>
<dbReference type="EMBL" id="NPEX01000928">
    <property type="protein sequence ID" value="RAI31273.1"/>
    <property type="molecule type" value="Genomic_DNA"/>
</dbReference>
<protein>
    <submittedName>
        <fullName evidence="1">Uncharacterized protein</fullName>
    </submittedName>
</protein>
<dbReference type="Proteomes" id="UP000249130">
    <property type="component" value="Unassembled WGS sequence"/>
</dbReference>
<comment type="caution">
    <text evidence="1">The sequence shown here is derived from an EMBL/GenBank/DDBJ whole genome shotgun (WGS) entry which is preliminary data.</text>
</comment>
<proteinExistence type="predicted"/>
<dbReference type="AlphaFoldDB" id="A0A327K0B9"/>
<reference evidence="1 2" key="1">
    <citation type="submission" date="2017-07" db="EMBL/GenBank/DDBJ databases">
        <title>Draft Genome Sequences of Select Purple Nonsulfur Bacteria.</title>
        <authorList>
            <person name="Lasarre B."/>
            <person name="Mckinlay J.B."/>
        </authorList>
    </citation>
    <scope>NUCLEOTIDE SEQUENCE [LARGE SCALE GENOMIC DNA]</scope>
    <source>
        <strain evidence="1 2">DSM 5909</strain>
    </source>
</reference>
<accession>A0A327K0B9</accession>
<evidence type="ECO:0000313" key="2">
    <source>
        <dbReference type="Proteomes" id="UP000249130"/>
    </source>
</evidence>
<sequence length="83" mass="8705">LIVLFIVTLGMMRIVVLSDARGDIENKAKLTLGLLAGAIATNLEEMRGQMPATAMSETYHGILANALPPGAEDSGRVTVLADP</sequence>
<keyword evidence="2" id="KW-1185">Reference proteome</keyword>
<feature type="non-terminal residue" evidence="1">
    <location>
        <position position="1"/>
    </location>
</feature>
<organism evidence="1 2">
    <name type="scientific">Rhodoplanes roseus</name>
    <dbReference type="NCBI Taxonomy" id="29409"/>
    <lineage>
        <taxon>Bacteria</taxon>
        <taxon>Pseudomonadati</taxon>
        <taxon>Pseudomonadota</taxon>
        <taxon>Alphaproteobacteria</taxon>
        <taxon>Hyphomicrobiales</taxon>
        <taxon>Nitrobacteraceae</taxon>
        <taxon>Rhodoplanes</taxon>
    </lineage>
</organism>